<dbReference type="PROSITE" id="PS52029">
    <property type="entry name" value="LD_TPASE"/>
    <property type="match status" value="1"/>
</dbReference>
<dbReference type="SUPFAM" id="SSF49265">
    <property type="entry name" value="Fibronectin type III"/>
    <property type="match status" value="1"/>
</dbReference>
<dbReference type="SUPFAM" id="SSF141523">
    <property type="entry name" value="L,D-transpeptidase catalytic domain-like"/>
    <property type="match status" value="1"/>
</dbReference>
<name>A0A9D1AB03_9FIRM</name>
<dbReference type="GO" id="GO:0016020">
    <property type="term" value="C:membrane"/>
    <property type="evidence" value="ECO:0007669"/>
    <property type="project" value="UniProtKB-SubCell"/>
</dbReference>
<keyword evidence="3 6" id="KW-0133">Cell shape</keyword>
<dbReference type="GO" id="GO:0071555">
    <property type="term" value="P:cell wall organization"/>
    <property type="evidence" value="ECO:0007669"/>
    <property type="project" value="UniProtKB-UniRule"/>
</dbReference>
<evidence type="ECO:0000313" key="10">
    <source>
        <dbReference type="Proteomes" id="UP000886757"/>
    </source>
</evidence>
<reference evidence="9" key="2">
    <citation type="journal article" date="2021" name="PeerJ">
        <title>Extensive microbial diversity within the chicken gut microbiome revealed by metagenomics and culture.</title>
        <authorList>
            <person name="Gilroy R."/>
            <person name="Ravi A."/>
            <person name="Getino M."/>
            <person name="Pursley I."/>
            <person name="Horton D.L."/>
            <person name="Alikhan N.F."/>
            <person name="Baker D."/>
            <person name="Gharbi K."/>
            <person name="Hall N."/>
            <person name="Watson M."/>
            <person name="Adriaenssens E.M."/>
            <person name="Foster-Nyarko E."/>
            <person name="Jarju S."/>
            <person name="Secka A."/>
            <person name="Antonio M."/>
            <person name="Oren A."/>
            <person name="Chaudhuri R.R."/>
            <person name="La Ragione R."/>
            <person name="Hildebrand F."/>
            <person name="Pallen M.J."/>
        </authorList>
    </citation>
    <scope>NUCLEOTIDE SEQUENCE</scope>
    <source>
        <strain evidence="9">ChiSjej4B22-8148</strain>
    </source>
</reference>
<dbReference type="Pfam" id="PF00041">
    <property type="entry name" value="fn3"/>
    <property type="match status" value="2"/>
</dbReference>
<dbReference type="Proteomes" id="UP000886757">
    <property type="component" value="Unassembled WGS sequence"/>
</dbReference>
<reference evidence="9" key="1">
    <citation type="submission" date="2020-10" db="EMBL/GenBank/DDBJ databases">
        <authorList>
            <person name="Gilroy R."/>
        </authorList>
    </citation>
    <scope>NUCLEOTIDE SEQUENCE</scope>
    <source>
        <strain evidence="9">ChiSjej4B22-8148</strain>
    </source>
</reference>
<dbReference type="InterPro" id="IPR005490">
    <property type="entry name" value="LD_TPept_cat_dom"/>
</dbReference>
<dbReference type="Gene3D" id="2.60.40.10">
    <property type="entry name" value="Immunoglobulins"/>
    <property type="match status" value="2"/>
</dbReference>
<dbReference type="InterPro" id="IPR013783">
    <property type="entry name" value="Ig-like_fold"/>
</dbReference>
<dbReference type="GO" id="GO:0009252">
    <property type="term" value="P:peptidoglycan biosynthetic process"/>
    <property type="evidence" value="ECO:0007669"/>
    <property type="project" value="UniProtKB-KW"/>
</dbReference>
<feature type="domain" description="Fibronectin type-III" evidence="7">
    <location>
        <begin position="1"/>
        <end position="83"/>
    </location>
</feature>
<evidence type="ECO:0000256" key="2">
    <source>
        <dbReference type="ARBA" id="ARBA00022679"/>
    </source>
</evidence>
<evidence type="ECO:0000256" key="6">
    <source>
        <dbReference type="PROSITE-ProRule" id="PRU01373"/>
    </source>
</evidence>
<protein>
    <submittedName>
        <fullName evidence="9">L,D-transpeptidase family protein</fullName>
    </submittedName>
</protein>
<dbReference type="InterPro" id="IPR050713">
    <property type="entry name" value="RTP_Phos/Ushers"/>
</dbReference>
<evidence type="ECO:0000313" key="9">
    <source>
        <dbReference type="EMBL" id="HIR12831.1"/>
    </source>
</evidence>
<dbReference type="PROSITE" id="PS50853">
    <property type="entry name" value="FN3"/>
    <property type="match status" value="2"/>
</dbReference>
<dbReference type="InterPro" id="IPR036116">
    <property type="entry name" value="FN3_sf"/>
</dbReference>
<dbReference type="Gene3D" id="2.40.440.10">
    <property type="entry name" value="L,D-transpeptidase catalytic domain-like"/>
    <property type="match status" value="1"/>
</dbReference>
<evidence type="ECO:0000259" key="7">
    <source>
        <dbReference type="PROSITE" id="PS50853"/>
    </source>
</evidence>
<dbReference type="InterPro" id="IPR003961">
    <property type="entry name" value="FN3_dom"/>
</dbReference>
<dbReference type="PANTHER" id="PTHR46957:SF3">
    <property type="entry name" value="CYTOKINE RECEPTOR"/>
    <property type="match status" value="1"/>
</dbReference>
<comment type="caution">
    <text evidence="9">The sequence shown here is derived from an EMBL/GenBank/DDBJ whole genome shotgun (WGS) entry which is preliminary data.</text>
</comment>
<dbReference type="EMBL" id="DVGK01000038">
    <property type="protein sequence ID" value="HIR12831.1"/>
    <property type="molecule type" value="Genomic_DNA"/>
</dbReference>
<dbReference type="InterPro" id="IPR038063">
    <property type="entry name" value="Transpep_catalytic_dom"/>
</dbReference>
<dbReference type="SMART" id="SM00060">
    <property type="entry name" value="FN3"/>
    <property type="match status" value="1"/>
</dbReference>
<keyword evidence="2" id="KW-0808">Transferase</keyword>
<gene>
    <name evidence="9" type="ORF">IAB31_02770</name>
</gene>
<feature type="domain" description="L,D-TPase catalytic" evidence="8">
    <location>
        <begin position="276"/>
        <end position="386"/>
    </location>
</feature>
<feature type="active site" description="Proton donor/acceptor" evidence="6">
    <location>
        <position position="347"/>
    </location>
</feature>
<feature type="active site" description="Nucleophile" evidence="6">
    <location>
        <position position="362"/>
    </location>
</feature>
<dbReference type="CDD" id="cd16913">
    <property type="entry name" value="YkuD_like"/>
    <property type="match status" value="1"/>
</dbReference>
<evidence type="ECO:0000256" key="3">
    <source>
        <dbReference type="ARBA" id="ARBA00022960"/>
    </source>
</evidence>
<accession>A0A9D1AB03</accession>
<evidence type="ECO:0000259" key="8">
    <source>
        <dbReference type="PROSITE" id="PS52029"/>
    </source>
</evidence>
<feature type="domain" description="Fibronectin type-III" evidence="7">
    <location>
        <begin position="87"/>
        <end position="180"/>
    </location>
</feature>
<dbReference type="GO" id="GO:0008360">
    <property type="term" value="P:regulation of cell shape"/>
    <property type="evidence" value="ECO:0007669"/>
    <property type="project" value="UniProtKB-UniRule"/>
</dbReference>
<evidence type="ECO:0000256" key="5">
    <source>
        <dbReference type="ARBA" id="ARBA00023316"/>
    </source>
</evidence>
<dbReference type="AlphaFoldDB" id="A0A9D1AB03"/>
<keyword evidence="4 6" id="KW-0573">Peptidoglycan synthesis</keyword>
<evidence type="ECO:0000256" key="4">
    <source>
        <dbReference type="ARBA" id="ARBA00022984"/>
    </source>
</evidence>
<evidence type="ECO:0000256" key="1">
    <source>
        <dbReference type="ARBA" id="ARBA00004752"/>
    </source>
</evidence>
<dbReference type="PANTHER" id="PTHR46957">
    <property type="entry name" value="CYTOKINE RECEPTOR"/>
    <property type="match status" value="1"/>
</dbReference>
<dbReference type="Pfam" id="PF03734">
    <property type="entry name" value="YkuD"/>
    <property type="match status" value="1"/>
</dbReference>
<dbReference type="CDD" id="cd00063">
    <property type="entry name" value="FN3"/>
    <property type="match status" value="2"/>
</dbReference>
<sequence length="386" mass="43162">MSETSVKLWWSKASDADGYYVYRVGSGGSLKRIATTSKRSYTVKKLKVNKNYTYKVYAYRKSGKKVYKSEAGSPQVTIATQVKTPATPSDFRIASYGNKTILLKWSKVKDATGYIVYRYDEKTGTYKRLGKTKETSFRATGLKAETTYKFVVRSYRTLQGKAVYSKKSKEVKGKARTYSSSAASVHGRYFNATVKSKATATVSSTGKKVTLRAGAKVTSTSRGSGNVTVILKNGSKAKMSGSKLRYTSIKTTKKYYTKKQKEAFINEKGYSSKTKYLIWISQYTMNVNIFRGSEGEWKLVRSGPCVIGQMGRTPVGTFRLIKRGWEYGGPKFYFTWNSRTGKGNSFHRRIDGNTRSAVSLGCVRLSDSDLNFINRNCPLGTTVVSY</sequence>
<comment type="pathway">
    <text evidence="1 6">Cell wall biogenesis; peptidoglycan biosynthesis.</text>
</comment>
<proteinExistence type="predicted"/>
<dbReference type="GO" id="GO:0016740">
    <property type="term" value="F:transferase activity"/>
    <property type="evidence" value="ECO:0007669"/>
    <property type="project" value="UniProtKB-KW"/>
</dbReference>
<organism evidence="9 10">
    <name type="scientific">Candidatus Choladousia intestinavium</name>
    <dbReference type="NCBI Taxonomy" id="2840727"/>
    <lineage>
        <taxon>Bacteria</taxon>
        <taxon>Bacillati</taxon>
        <taxon>Bacillota</taxon>
        <taxon>Clostridia</taxon>
        <taxon>Lachnospirales</taxon>
        <taxon>Lachnospiraceae</taxon>
        <taxon>Lachnospiraceae incertae sedis</taxon>
        <taxon>Candidatus Choladousia</taxon>
    </lineage>
</organism>
<keyword evidence="5 6" id="KW-0961">Cell wall biogenesis/degradation</keyword>